<dbReference type="CDD" id="cd06558">
    <property type="entry name" value="crotonase-like"/>
    <property type="match status" value="1"/>
</dbReference>
<dbReference type="GO" id="GO:0016836">
    <property type="term" value="F:hydro-lyase activity"/>
    <property type="evidence" value="ECO:0007669"/>
    <property type="project" value="UniProtKB-ARBA"/>
</dbReference>
<evidence type="ECO:0000313" key="5">
    <source>
        <dbReference type="Proteomes" id="UP000250831"/>
    </source>
</evidence>
<organism evidence="4 5">
    <name type="scientific">Sphingobacterium athyrii</name>
    <dbReference type="NCBI Taxonomy" id="2152717"/>
    <lineage>
        <taxon>Bacteria</taxon>
        <taxon>Pseudomonadati</taxon>
        <taxon>Bacteroidota</taxon>
        <taxon>Sphingobacteriia</taxon>
        <taxon>Sphingobacteriales</taxon>
        <taxon>Sphingobacteriaceae</taxon>
        <taxon>Sphingobacterium</taxon>
    </lineage>
</organism>
<dbReference type="PANTHER" id="PTHR11941">
    <property type="entry name" value="ENOYL-COA HYDRATASE-RELATED"/>
    <property type="match status" value="1"/>
</dbReference>
<dbReference type="Proteomes" id="UP000250831">
    <property type="component" value="Unassembled WGS sequence"/>
</dbReference>
<dbReference type="GO" id="GO:0006635">
    <property type="term" value="P:fatty acid beta-oxidation"/>
    <property type="evidence" value="ECO:0007669"/>
    <property type="project" value="TreeGrafter"/>
</dbReference>
<dbReference type="FunFam" id="3.90.226.10:FF:000009">
    <property type="entry name" value="Carnitinyl-CoA dehydratase"/>
    <property type="match status" value="1"/>
</dbReference>
<dbReference type="EMBL" id="QCXX01000004">
    <property type="protein sequence ID" value="PUV23251.1"/>
    <property type="molecule type" value="Genomic_DNA"/>
</dbReference>
<evidence type="ECO:0000256" key="2">
    <source>
        <dbReference type="ARBA" id="ARBA00023239"/>
    </source>
</evidence>
<evidence type="ECO:0000256" key="3">
    <source>
        <dbReference type="RuleBase" id="RU003707"/>
    </source>
</evidence>
<keyword evidence="5" id="KW-1185">Reference proteome</keyword>
<keyword evidence="2" id="KW-0456">Lyase</keyword>
<dbReference type="RefSeq" id="WP_108634609.1">
    <property type="nucleotide sequence ID" value="NZ_QCXX01000004.1"/>
</dbReference>
<comment type="caution">
    <text evidence="4">The sequence shown here is derived from an EMBL/GenBank/DDBJ whole genome shotgun (WGS) entry which is preliminary data.</text>
</comment>
<sequence length="260" mass="28457">MTQYSNLKYEVKDSIGYILIDREPQMNALNQETLDELQEIFKHFNADSHVRGIILTGAGQKAFVAGADIKEFTDLSVVQARWLSERGHIIFTDLIEGAPKPVIAAINGYALGGGLEMALACHMRIASENAKMGLPEVSLGLIPGYGGTQRLPALIGKGQAMQMILTGDMVDAHKAYEMGLVNEVVPQEKLISRAEEILRKIFTRSRVAVANAIDAINAAADKKRDGNKVEMDAFGHLFGTEDFKEGVSAFLEKRPPNFPL</sequence>
<protein>
    <submittedName>
        <fullName evidence="4">Enoyl-CoA hydratase</fullName>
    </submittedName>
</protein>
<proteinExistence type="inferred from homology"/>
<evidence type="ECO:0000313" key="4">
    <source>
        <dbReference type="EMBL" id="PUV23251.1"/>
    </source>
</evidence>
<accession>A0A363NRH5</accession>
<dbReference type="Pfam" id="PF00378">
    <property type="entry name" value="ECH_1"/>
    <property type="match status" value="1"/>
</dbReference>
<dbReference type="AlphaFoldDB" id="A0A363NRH5"/>
<dbReference type="Gene3D" id="3.90.226.10">
    <property type="entry name" value="2-enoyl-CoA Hydratase, Chain A, domain 1"/>
    <property type="match status" value="1"/>
</dbReference>
<comment type="similarity">
    <text evidence="1 3">Belongs to the enoyl-CoA hydratase/isomerase family.</text>
</comment>
<name>A0A363NRH5_9SPHI</name>
<gene>
    <name evidence="4" type="ORF">DCO56_15025</name>
</gene>
<dbReference type="FunFam" id="1.10.12.10:FF:000001">
    <property type="entry name" value="Probable enoyl-CoA hydratase, mitochondrial"/>
    <property type="match status" value="1"/>
</dbReference>
<evidence type="ECO:0000256" key="1">
    <source>
        <dbReference type="ARBA" id="ARBA00005254"/>
    </source>
</evidence>
<dbReference type="InterPro" id="IPR018376">
    <property type="entry name" value="Enoyl-CoA_hyd/isom_CS"/>
</dbReference>
<dbReference type="InterPro" id="IPR001753">
    <property type="entry name" value="Enoyl-CoA_hydra/iso"/>
</dbReference>
<reference evidence="4 5" key="1">
    <citation type="submission" date="2018-04" db="EMBL/GenBank/DDBJ databases">
        <title>Sphingobacterium sp. M46 Genome.</title>
        <authorList>
            <person name="Cheng J."/>
            <person name="Li Y."/>
        </authorList>
    </citation>
    <scope>NUCLEOTIDE SEQUENCE [LARGE SCALE GENOMIC DNA]</scope>
    <source>
        <strain evidence="4 5">M46</strain>
    </source>
</reference>
<dbReference type="SUPFAM" id="SSF52096">
    <property type="entry name" value="ClpP/crotonase"/>
    <property type="match status" value="1"/>
</dbReference>
<dbReference type="OrthoDB" id="9775794at2"/>
<dbReference type="PROSITE" id="PS00166">
    <property type="entry name" value="ENOYL_COA_HYDRATASE"/>
    <property type="match status" value="1"/>
</dbReference>
<dbReference type="InterPro" id="IPR029045">
    <property type="entry name" value="ClpP/crotonase-like_dom_sf"/>
</dbReference>
<dbReference type="PANTHER" id="PTHR11941:SF54">
    <property type="entry name" value="ENOYL-COA HYDRATASE, MITOCHONDRIAL"/>
    <property type="match status" value="1"/>
</dbReference>